<evidence type="ECO:0000313" key="10">
    <source>
        <dbReference type="EMBL" id="OWA50995.1"/>
    </source>
</evidence>
<evidence type="ECO:0000259" key="9">
    <source>
        <dbReference type="Pfam" id="PF00125"/>
    </source>
</evidence>
<dbReference type="PANTHER" id="PTHR11426">
    <property type="entry name" value="HISTONE H3"/>
    <property type="match status" value="1"/>
</dbReference>
<dbReference type="GO" id="GO:0000786">
    <property type="term" value="C:nucleosome"/>
    <property type="evidence" value="ECO:0007669"/>
    <property type="project" value="UniProtKB-KW"/>
</dbReference>
<dbReference type="InterPro" id="IPR009072">
    <property type="entry name" value="Histone-fold"/>
</dbReference>
<accession>A0A9X6NBM6</accession>
<dbReference type="EMBL" id="MTYJ01000211">
    <property type="protein sequence ID" value="OWA50995.1"/>
    <property type="molecule type" value="Genomic_DNA"/>
</dbReference>
<gene>
    <name evidence="10" type="ORF">BV898_15495</name>
</gene>
<evidence type="ECO:0000256" key="3">
    <source>
        <dbReference type="ARBA" id="ARBA00010343"/>
    </source>
</evidence>
<keyword evidence="11" id="KW-1185">Reference proteome</keyword>
<dbReference type="CDD" id="cd22911">
    <property type="entry name" value="HFD_H3"/>
    <property type="match status" value="1"/>
</dbReference>
<dbReference type="Pfam" id="PF00125">
    <property type="entry name" value="Histone"/>
    <property type="match status" value="1"/>
</dbReference>
<feature type="compositionally biased region" description="Polar residues" evidence="8">
    <location>
        <begin position="50"/>
        <end position="64"/>
    </location>
</feature>
<dbReference type="InterPro" id="IPR007125">
    <property type="entry name" value="H2A/H2B/H3"/>
</dbReference>
<dbReference type="Gene3D" id="1.10.20.10">
    <property type="entry name" value="Histone, subunit A"/>
    <property type="match status" value="1"/>
</dbReference>
<feature type="region of interest" description="Disordered" evidence="8">
    <location>
        <begin position="44"/>
        <end position="64"/>
    </location>
</feature>
<sequence length="226" mass="25341">MPRQKQVAYKSVDQRRTARKTTNVGQSPPRKQVALVQRHLIKQDVRASSPEYTNSGAESVSGASTAGTTNIVRKADRALPNRFAIQVDPRHLPRPAASAGKRSAQAGKAINKKRRRPGVMVLREIRRLQNSTQNLIPRAPFHRLVREITQRHSAGRDMIRFQPVALAALQDAAEHFLVGLFEDLNLCAIHGRRVTAMPKDMTLALKLRGESLFGYKTLYERGRINL</sequence>
<dbReference type="InterPro" id="IPR000164">
    <property type="entry name" value="Histone_H3/CENP-A"/>
</dbReference>
<dbReference type="OrthoDB" id="420022at2759"/>
<feature type="domain" description="Core Histone H2A/H2B/H3" evidence="9">
    <location>
        <begin position="118"/>
        <end position="207"/>
    </location>
</feature>
<keyword evidence="5" id="KW-0238">DNA-binding</keyword>
<evidence type="ECO:0000256" key="8">
    <source>
        <dbReference type="SAM" id="MobiDB-lite"/>
    </source>
</evidence>
<proteinExistence type="inferred from homology"/>
<evidence type="ECO:0000256" key="1">
    <source>
        <dbReference type="ARBA" id="ARBA00004123"/>
    </source>
</evidence>
<dbReference type="PROSITE" id="PS00959">
    <property type="entry name" value="HISTONE_H3_2"/>
    <property type="match status" value="1"/>
</dbReference>
<dbReference type="GO" id="GO:0005634">
    <property type="term" value="C:nucleus"/>
    <property type="evidence" value="ECO:0007669"/>
    <property type="project" value="UniProtKB-SubCell"/>
</dbReference>
<keyword evidence="4" id="KW-0158">Chromosome</keyword>
<reference evidence="11" key="1">
    <citation type="submission" date="2017-01" db="EMBL/GenBank/DDBJ databases">
        <title>Comparative genomics of anhydrobiosis in the tardigrade Hypsibius dujardini.</title>
        <authorList>
            <person name="Yoshida Y."/>
            <person name="Koutsovoulos G."/>
            <person name="Laetsch D."/>
            <person name="Stevens L."/>
            <person name="Kumar S."/>
            <person name="Horikawa D."/>
            <person name="Ishino K."/>
            <person name="Komine S."/>
            <person name="Tomita M."/>
            <person name="Blaxter M."/>
            <person name="Arakawa K."/>
        </authorList>
    </citation>
    <scope>NUCLEOTIDE SEQUENCE [LARGE SCALE GENOMIC DNA]</scope>
    <source>
        <strain evidence="11">Z151</strain>
    </source>
</reference>
<protein>
    <submittedName>
        <fullName evidence="10">Histone H3</fullName>
    </submittedName>
</protein>
<evidence type="ECO:0000313" key="11">
    <source>
        <dbReference type="Proteomes" id="UP000192578"/>
    </source>
</evidence>
<dbReference type="GO" id="GO:0046982">
    <property type="term" value="F:protein heterodimerization activity"/>
    <property type="evidence" value="ECO:0007669"/>
    <property type="project" value="InterPro"/>
</dbReference>
<dbReference type="FunFam" id="1.10.20.10:FF:000085">
    <property type="entry name" value="Histone H3.2"/>
    <property type="match status" value="1"/>
</dbReference>
<dbReference type="SUPFAM" id="SSF47113">
    <property type="entry name" value="Histone-fold"/>
    <property type="match status" value="1"/>
</dbReference>
<evidence type="ECO:0000256" key="5">
    <source>
        <dbReference type="ARBA" id="ARBA00023125"/>
    </source>
</evidence>
<evidence type="ECO:0000256" key="6">
    <source>
        <dbReference type="ARBA" id="ARBA00023242"/>
    </source>
</evidence>
<evidence type="ECO:0000256" key="7">
    <source>
        <dbReference type="ARBA" id="ARBA00023269"/>
    </source>
</evidence>
<keyword evidence="7" id="KW-0544">Nucleosome core</keyword>
<dbReference type="GO" id="GO:0030527">
    <property type="term" value="F:structural constituent of chromatin"/>
    <property type="evidence" value="ECO:0007669"/>
    <property type="project" value="InterPro"/>
</dbReference>
<comment type="similarity">
    <text evidence="3">Belongs to the histone H3 family.</text>
</comment>
<evidence type="ECO:0000256" key="2">
    <source>
        <dbReference type="ARBA" id="ARBA00004286"/>
    </source>
</evidence>
<dbReference type="GO" id="GO:0003677">
    <property type="term" value="F:DNA binding"/>
    <property type="evidence" value="ECO:0007669"/>
    <property type="project" value="UniProtKB-KW"/>
</dbReference>
<evidence type="ECO:0000256" key="4">
    <source>
        <dbReference type="ARBA" id="ARBA00022454"/>
    </source>
</evidence>
<organism evidence="10 11">
    <name type="scientific">Hypsibius exemplaris</name>
    <name type="common">Freshwater tardigrade</name>
    <dbReference type="NCBI Taxonomy" id="2072580"/>
    <lineage>
        <taxon>Eukaryota</taxon>
        <taxon>Metazoa</taxon>
        <taxon>Ecdysozoa</taxon>
        <taxon>Tardigrada</taxon>
        <taxon>Eutardigrada</taxon>
        <taxon>Parachela</taxon>
        <taxon>Hypsibioidea</taxon>
        <taxon>Hypsibiidae</taxon>
        <taxon>Hypsibius</taxon>
    </lineage>
</organism>
<name>A0A9X6NBM6_HYPEX</name>
<comment type="subcellular location">
    <subcellularLocation>
        <location evidence="2">Chromosome</location>
    </subcellularLocation>
    <subcellularLocation>
        <location evidence="1">Nucleus</location>
    </subcellularLocation>
</comment>
<feature type="region of interest" description="Disordered" evidence="8">
    <location>
        <begin position="1"/>
        <end position="31"/>
    </location>
</feature>
<dbReference type="AlphaFoldDB" id="A0A9X6NBM6"/>
<dbReference type="SMART" id="SM00428">
    <property type="entry name" value="H3"/>
    <property type="match status" value="1"/>
</dbReference>
<dbReference type="Proteomes" id="UP000192578">
    <property type="component" value="Unassembled WGS sequence"/>
</dbReference>
<comment type="caution">
    <text evidence="10">The sequence shown here is derived from an EMBL/GenBank/DDBJ whole genome shotgun (WGS) entry which is preliminary data.</text>
</comment>
<keyword evidence="6" id="KW-0539">Nucleus</keyword>